<dbReference type="PANTHER" id="PTHR47964">
    <property type="entry name" value="ATP-DEPENDENT DNA HELICASE HOMOLOG RECG, CHLOROPLASTIC"/>
    <property type="match status" value="1"/>
</dbReference>
<name>A0ABT2HEB3_9MICO</name>
<accession>A0ABT2HEB3</accession>
<evidence type="ECO:0000313" key="11">
    <source>
        <dbReference type="EMBL" id="MCS6521598.1"/>
    </source>
</evidence>
<keyword evidence="12" id="KW-1185">Reference proteome</keyword>
<feature type="domain" description="Helicase ATP-binding" evidence="9">
    <location>
        <begin position="302"/>
        <end position="467"/>
    </location>
</feature>
<evidence type="ECO:0000259" key="10">
    <source>
        <dbReference type="PROSITE" id="PS51194"/>
    </source>
</evidence>
<evidence type="ECO:0000313" key="12">
    <source>
        <dbReference type="Proteomes" id="UP001652264"/>
    </source>
</evidence>
<dbReference type="Pfam" id="PF17191">
    <property type="entry name" value="RecG_wedge"/>
    <property type="match status" value="1"/>
</dbReference>
<proteinExistence type="predicted"/>
<dbReference type="PANTHER" id="PTHR47964:SF1">
    <property type="entry name" value="ATP-DEPENDENT DNA HELICASE HOMOLOG RECG, CHLOROPLASTIC"/>
    <property type="match status" value="1"/>
</dbReference>
<protein>
    <recommendedName>
        <fullName evidence="8">Probable DNA 3'-5' helicase RecG</fullName>
    </recommendedName>
</protein>
<keyword evidence="2" id="KW-0227">DNA damage</keyword>
<evidence type="ECO:0000256" key="4">
    <source>
        <dbReference type="ARBA" id="ARBA00022806"/>
    </source>
</evidence>
<dbReference type="InterPro" id="IPR001650">
    <property type="entry name" value="Helicase_C-like"/>
</dbReference>
<dbReference type="GO" id="GO:0004386">
    <property type="term" value="F:helicase activity"/>
    <property type="evidence" value="ECO:0007669"/>
    <property type="project" value="UniProtKB-KW"/>
</dbReference>
<sequence>MVTSASPAPAVAPDLGPAPLDARLSGVLGGRTATAIEKAFGYRTVGEFLEHAPRRYAERGALTALDSLAIGESVTIVAEVIDVRERTMRARRGAILEAKIGDGKGLLTLTFFNQGWRTKDLVPGARGVFAGKVGDYRGARQLAHPDYELFDADDPRATADPESDEAIRWSRQPIPIYPATASLTSWQIAKAIGVVLDTLPDVDDPIPAPVRNRLGLVPFRRALELLHRPEKVADFKRAQDALRYREAFVLQTALVQRRIAARATAATPRRAAPGGILERFDATLPFTLTDDQRAVGAEIDRDLAGEWPMHRLVQGEVGSGKTLVAIRAMLTVAESGGQSALIAPTEVLAAQHLRSIVKFLGPDLAAELRPVILTGSQSTDERRRALLAAASGSSRLVVGTHALLGDRVDFAELGLVVVDEQHRFGVEQREALRTKGATPPHVLVLTATPIPRTVAMTVFGDLDVSTITGLPSGRAGVETFAVGLAEHPGWEARIWTRMAEELAAGRQAFVVCPAIDDAHREDDGDADPDGDDAPKRAPATVLATAERMRAMPVLQGRRIEVLHGRMSADEKDRVMTSFAAGDVDVLVATTVIEVGVDVPNASMMAVLDADRFGVSQLHQLRGRIGRGQYPGVCLLVTTAEAETVSRERVDAVAASDDGFELARVDLELRREGDVLGERQSGGRSSLNLLRVVEHADLIVDAREEAERVLEPDPQLQDHPALREALARRLDESDAAFLGKN</sequence>
<evidence type="ECO:0000256" key="3">
    <source>
        <dbReference type="ARBA" id="ARBA00022801"/>
    </source>
</evidence>
<evidence type="ECO:0000256" key="2">
    <source>
        <dbReference type="ARBA" id="ARBA00022763"/>
    </source>
</evidence>
<organism evidence="11 12">
    <name type="scientific">Curtobacterium citreum</name>
    <dbReference type="NCBI Taxonomy" id="2036"/>
    <lineage>
        <taxon>Bacteria</taxon>
        <taxon>Bacillati</taxon>
        <taxon>Actinomycetota</taxon>
        <taxon>Actinomycetes</taxon>
        <taxon>Micrococcales</taxon>
        <taxon>Microbacteriaceae</taxon>
        <taxon>Curtobacterium</taxon>
    </lineage>
</organism>
<evidence type="ECO:0000256" key="1">
    <source>
        <dbReference type="ARBA" id="ARBA00022741"/>
    </source>
</evidence>
<dbReference type="InterPro" id="IPR014001">
    <property type="entry name" value="Helicase_ATP-bd"/>
</dbReference>
<gene>
    <name evidence="11" type="ORF">NYQ28_03335</name>
</gene>
<dbReference type="InterPro" id="IPR047112">
    <property type="entry name" value="RecG/Mfd"/>
</dbReference>
<evidence type="ECO:0000256" key="7">
    <source>
        <dbReference type="ARBA" id="ARBA00023204"/>
    </source>
</evidence>
<dbReference type="Pfam" id="PF19833">
    <property type="entry name" value="RecG_dom3_C"/>
    <property type="match status" value="1"/>
</dbReference>
<dbReference type="PROSITE" id="PS51192">
    <property type="entry name" value="HELICASE_ATP_BIND_1"/>
    <property type="match status" value="1"/>
</dbReference>
<keyword evidence="4 11" id="KW-0347">Helicase</keyword>
<evidence type="ECO:0000259" key="9">
    <source>
        <dbReference type="PROSITE" id="PS51192"/>
    </source>
</evidence>
<evidence type="ECO:0000256" key="6">
    <source>
        <dbReference type="ARBA" id="ARBA00023125"/>
    </source>
</evidence>
<keyword evidence="6" id="KW-0238">DNA-binding</keyword>
<dbReference type="Proteomes" id="UP001652264">
    <property type="component" value="Unassembled WGS sequence"/>
</dbReference>
<keyword evidence="5" id="KW-0067">ATP-binding</keyword>
<evidence type="ECO:0000256" key="8">
    <source>
        <dbReference type="ARBA" id="ARBA00049819"/>
    </source>
</evidence>
<keyword evidence="1" id="KW-0547">Nucleotide-binding</keyword>
<dbReference type="InterPro" id="IPR045562">
    <property type="entry name" value="RecG_dom3_C"/>
</dbReference>
<dbReference type="PROSITE" id="PS51194">
    <property type="entry name" value="HELICASE_CTER"/>
    <property type="match status" value="1"/>
</dbReference>
<dbReference type="InterPro" id="IPR033454">
    <property type="entry name" value="RecG_wedge"/>
</dbReference>
<dbReference type="CDD" id="cd04488">
    <property type="entry name" value="RecG_wedge_OBF"/>
    <property type="match status" value="1"/>
</dbReference>
<feature type="domain" description="Helicase C-terminal" evidence="10">
    <location>
        <begin position="529"/>
        <end position="672"/>
    </location>
</feature>
<dbReference type="InterPro" id="IPR012340">
    <property type="entry name" value="NA-bd_OB-fold"/>
</dbReference>
<keyword evidence="3" id="KW-0378">Hydrolase</keyword>
<keyword evidence="7" id="KW-0234">DNA repair</keyword>
<evidence type="ECO:0000256" key="5">
    <source>
        <dbReference type="ARBA" id="ARBA00022840"/>
    </source>
</evidence>
<dbReference type="SUPFAM" id="SSF50249">
    <property type="entry name" value="Nucleic acid-binding proteins"/>
    <property type="match status" value="1"/>
</dbReference>
<comment type="caution">
    <text evidence="11">The sequence shown here is derived from an EMBL/GenBank/DDBJ whole genome shotgun (WGS) entry which is preliminary data.</text>
</comment>
<dbReference type="Gene3D" id="2.40.50.140">
    <property type="entry name" value="Nucleic acid-binding proteins"/>
    <property type="match status" value="1"/>
</dbReference>
<dbReference type="EMBL" id="JANVAD010000001">
    <property type="protein sequence ID" value="MCS6521598.1"/>
    <property type="molecule type" value="Genomic_DNA"/>
</dbReference>
<dbReference type="SUPFAM" id="SSF52540">
    <property type="entry name" value="P-loop containing nucleoside triphosphate hydrolases"/>
    <property type="match status" value="2"/>
</dbReference>
<dbReference type="SMART" id="SM00487">
    <property type="entry name" value="DEXDc"/>
    <property type="match status" value="1"/>
</dbReference>
<dbReference type="InterPro" id="IPR027417">
    <property type="entry name" value="P-loop_NTPase"/>
</dbReference>
<reference evidence="11 12" key="1">
    <citation type="submission" date="2022-08" db="EMBL/GenBank/DDBJ databases">
        <title>Taxonomy of Curtobacterium flaccumfaciens.</title>
        <authorList>
            <person name="Osdaghi E."/>
            <person name="Taghavi S.M."/>
            <person name="Hamidizade M."/>
            <person name="Abachi H."/>
            <person name="Fazliarab A."/>
            <person name="Baeyen S."/>
            <person name="Portier P."/>
            <person name="Van Vaerenbergh J."/>
            <person name="Jacques M.-A."/>
        </authorList>
    </citation>
    <scope>NUCLEOTIDE SEQUENCE [LARGE SCALE GENOMIC DNA]</scope>
    <source>
        <strain evidence="11 12">LMG8786T</strain>
    </source>
</reference>
<dbReference type="SMART" id="SM00490">
    <property type="entry name" value="HELICc"/>
    <property type="match status" value="1"/>
</dbReference>
<dbReference type="Gene3D" id="3.40.50.300">
    <property type="entry name" value="P-loop containing nucleotide triphosphate hydrolases"/>
    <property type="match status" value="2"/>
</dbReference>
<dbReference type="Pfam" id="PF00270">
    <property type="entry name" value="DEAD"/>
    <property type="match status" value="1"/>
</dbReference>
<dbReference type="Pfam" id="PF00271">
    <property type="entry name" value="Helicase_C"/>
    <property type="match status" value="1"/>
</dbReference>
<dbReference type="InterPro" id="IPR011545">
    <property type="entry name" value="DEAD/DEAH_box_helicase_dom"/>
</dbReference>